<evidence type="ECO:0000256" key="6">
    <source>
        <dbReference type="ARBA" id="ARBA00023136"/>
    </source>
</evidence>
<keyword evidence="3" id="KW-1003">Cell membrane</keyword>
<evidence type="ECO:0000313" key="11">
    <source>
        <dbReference type="Proteomes" id="UP000006650"/>
    </source>
</evidence>
<dbReference type="Pfam" id="PF02687">
    <property type="entry name" value="FtsX"/>
    <property type="match status" value="1"/>
</dbReference>
<evidence type="ECO:0000256" key="5">
    <source>
        <dbReference type="ARBA" id="ARBA00022989"/>
    </source>
</evidence>
<dbReference type="InterPro" id="IPR003838">
    <property type="entry name" value="ABC3_permease_C"/>
</dbReference>
<evidence type="ECO:0000256" key="1">
    <source>
        <dbReference type="ARBA" id="ARBA00004651"/>
    </source>
</evidence>
<keyword evidence="6 7" id="KW-0472">Membrane</keyword>
<reference evidence="10 11" key="1">
    <citation type="journal article" date="2009" name="Stand. Genomic Sci.">
        <title>Complete genome sequence of Capnocytophaga ochracea type strain (VPI 2845).</title>
        <authorList>
            <person name="Mavrommatis K."/>
            <person name="Gronow S."/>
            <person name="Saunders E."/>
            <person name="Land M."/>
            <person name="Lapidus A."/>
            <person name="Copeland A."/>
            <person name="Glavina Del Rio T."/>
            <person name="Nolan M."/>
            <person name="Lucas S."/>
            <person name="Chen F."/>
            <person name="Tice H."/>
            <person name="Cheng J.F."/>
            <person name="Bruce D."/>
            <person name="Goodwin L."/>
            <person name="Pitluck S."/>
            <person name="Pati A."/>
            <person name="Ivanova N."/>
            <person name="Chen A."/>
            <person name="Palaniappan K."/>
            <person name="Chain P."/>
            <person name="Hauser L."/>
            <person name="Chang Y.J."/>
            <person name="Jeffries C.D."/>
            <person name="Brettin T."/>
            <person name="Detter J.C."/>
            <person name="Han C."/>
            <person name="Bristow J."/>
            <person name="Goker M."/>
            <person name="Rohde M."/>
            <person name="Eisen J.A."/>
            <person name="Markowitz V."/>
            <person name="Kyrpides N.C."/>
            <person name="Klenk H.P."/>
            <person name="Hugenholtz P."/>
        </authorList>
    </citation>
    <scope>NUCLEOTIDE SEQUENCE [LARGE SCALE GENOMIC DNA]</scope>
    <source>
        <strain evidence="11">ATCC 27872 / DSM 7271 / JCM 12966 / VPI 2845</strain>
    </source>
</reference>
<dbReference type="GO" id="GO:0044874">
    <property type="term" value="P:lipoprotein localization to outer membrane"/>
    <property type="evidence" value="ECO:0007669"/>
    <property type="project" value="TreeGrafter"/>
</dbReference>
<dbReference type="GO" id="GO:0098797">
    <property type="term" value="C:plasma membrane protein complex"/>
    <property type="evidence" value="ECO:0007669"/>
    <property type="project" value="TreeGrafter"/>
</dbReference>
<organism evidence="10 11">
    <name type="scientific">Capnocytophaga ochracea (strain ATCC 27872 / DSM 7271 / CCUG 9716 / JCM 12966 / NCTC 12371 / SS31 / VPI 2845)</name>
    <name type="common">Bacteroides ochraceus</name>
    <dbReference type="NCBI Taxonomy" id="521097"/>
    <lineage>
        <taxon>Bacteria</taxon>
        <taxon>Pseudomonadati</taxon>
        <taxon>Bacteroidota</taxon>
        <taxon>Flavobacteriia</taxon>
        <taxon>Flavobacteriales</taxon>
        <taxon>Flavobacteriaceae</taxon>
        <taxon>Capnocytophaga</taxon>
    </lineage>
</organism>
<dbReference type="HOGENOM" id="CLU_000604_8_2_10"/>
<feature type="transmembrane region" description="Helical" evidence="7">
    <location>
        <begin position="324"/>
        <end position="350"/>
    </location>
</feature>
<comment type="similarity">
    <text evidence="2">Belongs to the ABC-4 integral membrane protein family. LolC/E subfamily.</text>
</comment>
<evidence type="ECO:0000256" key="3">
    <source>
        <dbReference type="ARBA" id="ARBA00022475"/>
    </source>
</evidence>
<proteinExistence type="inferred from homology"/>
<dbReference type="KEGG" id="coc:Coch_2125"/>
<dbReference type="EMBL" id="CP001632">
    <property type="protein sequence ID" value="ACU93669.1"/>
    <property type="molecule type" value="Genomic_DNA"/>
</dbReference>
<feature type="transmembrane region" description="Helical" evidence="7">
    <location>
        <begin position="278"/>
        <end position="303"/>
    </location>
</feature>
<keyword evidence="5 7" id="KW-1133">Transmembrane helix</keyword>
<gene>
    <name evidence="10" type="ordered locus">Coch_2125</name>
</gene>
<sequence length="412" mass="46546">MNVEYFIAKRVIFSKGDKGTISSPIIKMAIAAIAVGMVMMLIAIATGIGLQRKIREKLVVFHGHIQIFDYSNNISEVSTKPIKLQQDFYPTFSAVPEVTHIQAVATKGGIIRTETTYESILAKGVGKDYNWSLIRDFITEGRTPNVASEEVTDEVLMSTYLANRLHLKLGDRCQAIFLKDEAAQAPNQRSFKIVGLYNSGFQEFDASYVFTDIRHIQKINKWQPDQIGNFELFIKDFDRIEEVGKQVYGKVGSFLDSQTIIQKFPFIFEWLGMFDFNIYLIIGIMIVVGGFNMITAILVLILEKTPMIGTLKSLGASDRSIRKIFLYNATYIIGLGLLWGNVLGFLLLWLQQRYSLIKLDPATYYVTEVPIAFTPLWVLLLNIGVLLLCLLMLLIPTYVITKISPTKSMKFA</sequence>
<feature type="transmembrane region" description="Helical" evidence="7">
    <location>
        <begin position="376"/>
        <end position="400"/>
    </location>
</feature>
<name>C7M3P3_CAPOD</name>
<dbReference type="eggNOG" id="COG4591">
    <property type="taxonomic scope" value="Bacteria"/>
</dbReference>
<feature type="domain" description="MacB-like periplasmic core" evidence="9">
    <location>
        <begin position="29"/>
        <end position="246"/>
    </location>
</feature>
<feature type="transmembrane region" description="Helical" evidence="7">
    <location>
        <begin position="28"/>
        <end position="50"/>
    </location>
</feature>
<evidence type="ECO:0000256" key="4">
    <source>
        <dbReference type="ARBA" id="ARBA00022692"/>
    </source>
</evidence>
<dbReference type="AlphaFoldDB" id="C7M3P3"/>
<evidence type="ECO:0000259" key="9">
    <source>
        <dbReference type="Pfam" id="PF12704"/>
    </source>
</evidence>
<dbReference type="STRING" id="521097.Coch_2125"/>
<dbReference type="PANTHER" id="PTHR30489">
    <property type="entry name" value="LIPOPROTEIN-RELEASING SYSTEM TRANSMEMBRANE PROTEIN LOLE"/>
    <property type="match status" value="1"/>
</dbReference>
<dbReference type="InterPro" id="IPR051447">
    <property type="entry name" value="Lipoprotein-release_system"/>
</dbReference>
<dbReference type="Pfam" id="PF12704">
    <property type="entry name" value="MacB_PCD"/>
    <property type="match status" value="1"/>
</dbReference>
<protein>
    <recommendedName>
        <fullName evidence="12">Lipoprotein-releasing system transmembrane protein lolE</fullName>
    </recommendedName>
</protein>
<evidence type="ECO:0008006" key="12">
    <source>
        <dbReference type="Google" id="ProtNLM"/>
    </source>
</evidence>
<dbReference type="PANTHER" id="PTHR30489:SF0">
    <property type="entry name" value="LIPOPROTEIN-RELEASING SYSTEM TRANSMEMBRANE PROTEIN LOLE"/>
    <property type="match status" value="1"/>
</dbReference>
<keyword evidence="11" id="KW-1185">Reference proteome</keyword>
<comment type="subcellular location">
    <subcellularLocation>
        <location evidence="1">Cell membrane</location>
        <topology evidence="1">Multi-pass membrane protein</topology>
    </subcellularLocation>
</comment>
<evidence type="ECO:0000259" key="8">
    <source>
        <dbReference type="Pfam" id="PF02687"/>
    </source>
</evidence>
<evidence type="ECO:0000256" key="7">
    <source>
        <dbReference type="SAM" id="Phobius"/>
    </source>
</evidence>
<accession>C7M3P3</accession>
<dbReference type="Proteomes" id="UP000006650">
    <property type="component" value="Chromosome"/>
</dbReference>
<evidence type="ECO:0000313" key="10">
    <source>
        <dbReference type="EMBL" id="ACU93669.1"/>
    </source>
</evidence>
<dbReference type="InterPro" id="IPR025857">
    <property type="entry name" value="MacB_PCD"/>
</dbReference>
<evidence type="ECO:0000256" key="2">
    <source>
        <dbReference type="ARBA" id="ARBA00005236"/>
    </source>
</evidence>
<feature type="domain" description="ABC3 transporter permease C-terminal" evidence="8">
    <location>
        <begin position="280"/>
        <end position="405"/>
    </location>
</feature>
<keyword evidence="4 7" id="KW-0812">Transmembrane</keyword>